<evidence type="ECO:0000313" key="2">
    <source>
        <dbReference type="EMBL" id="EJK78055.1"/>
    </source>
</evidence>
<accession>K0TK42</accession>
<sequence>MTIPSYHHLTRGTLCNVSIQTTIEDQATGKTTAKEFKWQEKSDDSADDDGVQLRTTNNVELPQGRCRKRSAADNASNMAVVAVIDEGSDVHTQVLCVIRHEQGMLISTPAFNEPEHDDQNQAELFNPDQDMDSHDGPRMTAYLFQTPSGKQFKYALELLLDGEPEWDFQLPDVRDRDSEQDLRDSEEKIRVHKNSLYNSFLEKEDAAQGQIQVEIVSAKGFSHPNAIIQGSGMFVRYCILDAQDPQRCLVRGCTGTIMPGNFGDSFRFIAVFLTSFTALCLALLLSHGHYGRSFAITLFLSSVPLIVIAKSVTATPSSSVSRHVNHCFTLMLPENNNKTTTGISAEGREQLAWPGGLIMEVRAYSKHNFGLVSLAGCGHMKIPTKPGFCDHHLHTWKPISAATVEETKGRRHNFYLGSCLSEIGPYESLCSQIGAQEPGLVLDGAGMLHVRISRTNDFLKKQLSQATSPKNDQHLAKTKETVEEVLLRIRKNKRSRMSRVRLGAAMTDNSVA</sequence>
<protein>
    <submittedName>
        <fullName evidence="2">Uncharacterized protein</fullName>
    </submittedName>
</protein>
<keyword evidence="3" id="KW-1185">Reference proteome</keyword>
<reference evidence="2 3" key="1">
    <citation type="journal article" date="2012" name="Genome Biol.">
        <title>Genome and low-iron response of an oceanic diatom adapted to chronic iron limitation.</title>
        <authorList>
            <person name="Lommer M."/>
            <person name="Specht M."/>
            <person name="Roy A.S."/>
            <person name="Kraemer L."/>
            <person name="Andreson R."/>
            <person name="Gutowska M.A."/>
            <person name="Wolf J."/>
            <person name="Bergner S.V."/>
            <person name="Schilhabel M.B."/>
            <person name="Klostermeier U.C."/>
            <person name="Beiko R.G."/>
            <person name="Rosenstiel P."/>
            <person name="Hippler M."/>
            <person name="Laroche J."/>
        </authorList>
    </citation>
    <scope>NUCLEOTIDE SEQUENCE [LARGE SCALE GENOMIC DNA]</scope>
    <source>
        <strain evidence="2 3">CCMP1005</strain>
    </source>
</reference>
<dbReference type="OMA" id="IMEVRAY"/>
<keyword evidence="1" id="KW-0472">Membrane</keyword>
<keyword evidence="1" id="KW-0812">Transmembrane</keyword>
<evidence type="ECO:0000313" key="3">
    <source>
        <dbReference type="Proteomes" id="UP000266841"/>
    </source>
</evidence>
<gene>
    <name evidence="2" type="ORF">THAOC_00068</name>
</gene>
<comment type="caution">
    <text evidence="2">The sequence shown here is derived from an EMBL/GenBank/DDBJ whole genome shotgun (WGS) entry which is preliminary data.</text>
</comment>
<evidence type="ECO:0000256" key="1">
    <source>
        <dbReference type="SAM" id="Phobius"/>
    </source>
</evidence>
<dbReference type="Proteomes" id="UP000266841">
    <property type="component" value="Unassembled WGS sequence"/>
</dbReference>
<dbReference type="AlphaFoldDB" id="K0TK42"/>
<dbReference type="EMBL" id="AGNL01000079">
    <property type="protein sequence ID" value="EJK78055.1"/>
    <property type="molecule type" value="Genomic_DNA"/>
</dbReference>
<dbReference type="eggNOG" id="ENOG502R0UK">
    <property type="taxonomic scope" value="Eukaryota"/>
</dbReference>
<feature type="transmembrane region" description="Helical" evidence="1">
    <location>
        <begin position="266"/>
        <end position="286"/>
    </location>
</feature>
<name>K0TK42_THAOC</name>
<proteinExistence type="predicted"/>
<dbReference type="OrthoDB" id="184109at2759"/>
<organism evidence="2 3">
    <name type="scientific">Thalassiosira oceanica</name>
    <name type="common">Marine diatom</name>
    <dbReference type="NCBI Taxonomy" id="159749"/>
    <lineage>
        <taxon>Eukaryota</taxon>
        <taxon>Sar</taxon>
        <taxon>Stramenopiles</taxon>
        <taxon>Ochrophyta</taxon>
        <taxon>Bacillariophyta</taxon>
        <taxon>Coscinodiscophyceae</taxon>
        <taxon>Thalassiosirophycidae</taxon>
        <taxon>Thalassiosirales</taxon>
        <taxon>Thalassiosiraceae</taxon>
        <taxon>Thalassiosira</taxon>
    </lineage>
</organism>
<keyword evidence="1" id="KW-1133">Transmembrane helix</keyword>